<dbReference type="EMBL" id="JAJSON010000025">
    <property type="protein sequence ID" value="MCG9972760.1"/>
    <property type="molecule type" value="Genomic_DNA"/>
</dbReference>
<organism evidence="1 2">
    <name type="scientific">Christiangramia crocea</name>
    <dbReference type="NCBI Taxonomy" id="2904124"/>
    <lineage>
        <taxon>Bacteria</taxon>
        <taxon>Pseudomonadati</taxon>
        <taxon>Bacteroidota</taxon>
        <taxon>Flavobacteriia</taxon>
        <taxon>Flavobacteriales</taxon>
        <taxon>Flavobacteriaceae</taxon>
        <taxon>Christiangramia</taxon>
    </lineage>
</organism>
<accession>A0A9X1UZ23</accession>
<dbReference type="AlphaFoldDB" id="A0A9X1UZ23"/>
<evidence type="ECO:0000313" key="2">
    <source>
        <dbReference type="Proteomes" id="UP001139344"/>
    </source>
</evidence>
<reference evidence="1" key="1">
    <citation type="submission" date="2021-12" db="EMBL/GenBank/DDBJ databases">
        <title>Description of Gramella crocea sp. nov., a new bacterium isolated from activated sludge.</title>
        <authorList>
            <person name="Zhang X."/>
        </authorList>
    </citation>
    <scope>NUCLEOTIDE SEQUENCE</scope>
    <source>
        <strain evidence="1">YB25</strain>
    </source>
</reference>
<sequence length="47" mass="5319">MSNSKVIDLKVKKGYSNRLDKIVDKLEAFDKVVFGSMIELTTSDKVK</sequence>
<evidence type="ECO:0000313" key="1">
    <source>
        <dbReference type="EMBL" id="MCG9972760.1"/>
    </source>
</evidence>
<dbReference type="Proteomes" id="UP001139344">
    <property type="component" value="Unassembled WGS sequence"/>
</dbReference>
<gene>
    <name evidence="1" type="ORF">LU635_14010</name>
</gene>
<proteinExistence type="predicted"/>
<keyword evidence="2" id="KW-1185">Reference proteome</keyword>
<dbReference type="RefSeq" id="WP_240100116.1">
    <property type="nucleotide sequence ID" value="NZ_JAJSON010000025.1"/>
</dbReference>
<comment type="caution">
    <text evidence="1">The sequence shown here is derived from an EMBL/GenBank/DDBJ whole genome shotgun (WGS) entry which is preliminary data.</text>
</comment>
<protein>
    <submittedName>
        <fullName evidence="1">Uncharacterized protein</fullName>
    </submittedName>
</protein>
<name>A0A9X1UZ23_9FLAO</name>